<dbReference type="RefSeq" id="WP_189647599.1">
    <property type="nucleotide sequence ID" value="NZ_BMRC01000005.1"/>
</dbReference>
<dbReference type="SUPFAM" id="SSF51658">
    <property type="entry name" value="Xylose isomerase-like"/>
    <property type="match status" value="1"/>
</dbReference>
<sequence>MTRIGADVKFTGGSSLLGADPLTTLDAVAGLGFEGILVRTVDEAFPELDPGAIGAFARAARDRGMFVQLGVGKVNPYMTAELPRVRDLGGGSYLTGMERLIRLCAEHGWTEAWTATGGFKPYPGLLGFDRFRTDADWADQLAATGDFLLALAPVLREHGVRLNIETHEEITTFEILRLIDLVGADVLGVCLDPANLVVRGEPVGPAVARVAPYTRMTHLRDAILADTGEGLSRFLMPIGQGMTDWPRLLDTLLGARPEIDLVIEGIGGSRAEMSLLPDDPRWWPAHPDMTPSDLEELRSLAARHTADAAAGRRPGLGELRRSGPAGPELRAFLGESLACLRALLDLRNPTLASEGELPTCTYPRS</sequence>
<dbReference type="PANTHER" id="PTHR12110:SF53">
    <property type="entry name" value="BLR5974 PROTEIN"/>
    <property type="match status" value="1"/>
</dbReference>
<accession>A0ABV5IVF1</accession>
<dbReference type="InterPro" id="IPR036237">
    <property type="entry name" value="Xyl_isomerase-like_sf"/>
</dbReference>
<comment type="caution">
    <text evidence="2">The sequence shown here is derived from an EMBL/GenBank/DDBJ whole genome shotgun (WGS) entry which is preliminary data.</text>
</comment>
<dbReference type="InterPro" id="IPR013022">
    <property type="entry name" value="Xyl_isomerase-like_TIM-brl"/>
</dbReference>
<keyword evidence="2" id="KW-0413">Isomerase</keyword>
<proteinExistence type="predicted"/>
<evidence type="ECO:0000313" key="3">
    <source>
        <dbReference type="Proteomes" id="UP001589647"/>
    </source>
</evidence>
<dbReference type="Proteomes" id="UP001589647">
    <property type="component" value="Unassembled WGS sequence"/>
</dbReference>
<evidence type="ECO:0000259" key="1">
    <source>
        <dbReference type="Pfam" id="PF01261"/>
    </source>
</evidence>
<reference evidence="2 3" key="1">
    <citation type="submission" date="2024-09" db="EMBL/GenBank/DDBJ databases">
        <authorList>
            <person name="Sun Q."/>
            <person name="Mori K."/>
        </authorList>
    </citation>
    <scope>NUCLEOTIDE SEQUENCE [LARGE SCALE GENOMIC DNA]</scope>
    <source>
        <strain evidence="2 3">CCM 3426</strain>
    </source>
</reference>
<evidence type="ECO:0000313" key="2">
    <source>
        <dbReference type="EMBL" id="MFB9208553.1"/>
    </source>
</evidence>
<dbReference type="PANTHER" id="PTHR12110">
    <property type="entry name" value="HYDROXYPYRUVATE ISOMERASE"/>
    <property type="match status" value="1"/>
</dbReference>
<dbReference type="Pfam" id="PF01261">
    <property type="entry name" value="AP_endonuc_2"/>
    <property type="match status" value="1"/>
</dbReference>
<name>A0ABV5IVF1_9ACTN</name>
<organism evidence="2 3">
    <name type="scientific">Nonomuraea spiralis</name>
    <dbReference type="NCBI Taxonomy" id="46182"/>
    <lineage>
        <taxon>Bacteria</taxon>
        <taxon>Bacillati</taxon>
        <taxon>Actinomycetota</taxon>
        <taxon>Actinomycetes</taxon>
        <taxon>Streptosporangiales</taxon>
        <taxon>Streptosporangiaceae</taxon>
        <taxon>Nonomuraea</taxon>
    </lineage>
</organism>
<dbReference type="InterPro" id="IPR050312">
    <property type="entry name" value="IolE/XylAMocC-like"/>
</dbReference>
<dbReference type="GO" id="GO:0016853">
    <property type="term" value="F:isomerase activity"/>
    <property type="evidence" value="ECO:0007669"/>
    <property type="project" value="UniProtKB-KW"/>
</dbReference>
<keyword evidence="3" id="KW-1185">Reference proteome</keyword>
<dbReference type="Gene3D" id="3.20.20.150">
    <property type="entry name" value="Divalent-metal-dependent TIM barrel enzymes"/>
    <property type="match status" value="1"/>
</dbReference>
<gene>
    <name evidence="2" type="ORF">ACFFV7_45740</name>
</gene>
<dbReference type="EMBL" id="JBHMEI010000078">
    <property type="protein sequence ID" value="MFB9208553.1"/>
    <property type="molecule type" value="Genomic_DNA"/>
</dbReference>
<protein>
    <submittedName>
        <fullName evidence="2">Sugar phosphate isomerase/epimerase family protein</fullName>
    </submittedName>
</protein>
<feature type="domain" description="Xylose isomerase-like TIM barrel" evidence="1">
    <location>
        <begin position="25"/>
        <end position="271"/>
    </location>
</feature>